<evidence type="ECO:0000313" key="1">
    <source>
        <dbReference type="EMBL" id="ENV32315.1"/>
    </source>
</evidence>
<keyword evidence="2" id="KW-1185">Reference proteome</keyword>
<evidence type="ECO:0000313" key="2">
    <source>
        <dbReference type="Proteomes" id="UP000013117"/>
    </source>
</evidence>
<gene>
    <name evidence="1" type="ORF">F960_03709</name>
</gene>
<name>N8ZLB3_9GAMM</name>
<accession>N8ZLB3</accession>
<dbReference type="EMBL" id="APPN01000080">
    <property type="protein sequence ID" value="ENV32315.1"/>
    <property type="molecule type" value="Genomic_DNA"/>
</dbReference>
<reference evidence="1 2" key="1">
    <citation type="submission" date="2013-02" db="EMBL/GenBank/DDBJ databases">
        <title>The Genome Sequence of Acinetobacter gerneri CIP 107464.</title>
        <authorList>
            <consortium name="The Broad Institute Genome Sequencing Platform"/>
            <consortium name="The Broad Institute Genome Sequencing Center for Infectious Disease"/>
            <person name="Cerqueira G."/>
            <person name="Feldgarden M."/>
            <person name="Courvalin P."/>
            <person name="Perichon B."/>
            <person name="Grillot-Courvalin C."/>
            <person name="Clermont D."/>
            <person name="Rocha E."/>
            <person name="Yoon E.-J."/>
            <person name="Nemec A."/>
            <person name="Walker B."/>
            <person name="Young S.K."/>
            <person name="Zeng Q."/>
            <person name="Gargeya S."/>
            <person name="Fitzgerald M."/>
            <person name="Haas B."/>
            <person name="Abouelleil A."/>
            <person name="Alvarado L."/>
            <person name="Arachchi H.M."/>
            <person name="Berlin A.M."/>
            <person name="Chapman S.B."/>
            <person name="Dewar J."/>
            <person name="Goldberg J."/>
            <person name="Griggs A."/>
            <person name="Gujja S."/>
            <person name="Hansen M."/>
            <person name="Howarth C."/>
            <person name="Imamovic A."/>
            <person name="Larimer J."/>
            <person name="McCowan C."/>
            <person name="Murphy C."/>
            <person name="Neiman D."/>
            <person name="Pearson M."/>
            <person name="Priest M."/>
            <person name="Roberts A."/>
            <person name="Saif S."/>
            <person name="Shea T."/>
            <person name="Sisk P."/>
            <person name="Sykes S."/>
            <person name="Wortman J."/>
            <person name="Nusbaum C."/>
            <person name="Birren B."/>
        </authorList>
    </citation>
    <scope>NUCLEOTIDE SEQUENCE [LARGE SCALE GENOMIC DNA]</scope>
    <source>
        <strain evidence="1 2">CIP 107464</strain>
    </source>
</reference>
<dbReference type="AlphaFoldDB" id="N8ZLB3"/>
<organism evidence="1 2">
    <name type="scientific">Acinetobacter gerneri DSM 14967 = CIP 107464 = MTCC 9824</name>
    <dbReference type="NCBI Taxonomy" id="1120926"/>
    <lineage>
        <taxon>Bacteria</taxon>
        <taxon>Pseudomonadati</taxon>
        <taxon>Pseudomonadota</taxon>
        <taxon>Gammaproteobacteria</taxon>
        <taxon>Moraxellales</taxon>
        <taxon>Moraxellaceae</taxon>
        <taxon>Acinetobacter</taxon>
    </lineage>
</organism>
<sequence length="62" mass="7380">MHRIRASQYRTSAGFLTYPKVLAKKIPIFFENWDFFYLYLPISAISMPRGIYLKPISHYYSA</sequence>
<dbReference type="Proteomes" id="UP000013117">
    <property type="component" value="Unassembled WGS sequence"/>
</dbReference>
<comment type="caution">
    <text evidence="1">The sequence shown here is derived from an EMBL/GenBank/DDBJ whole genome shotgun (WGS) entry which is preliminary data.</text>
</comment>
<dbReference type="HOGENOM" id="CLU_2893592_0_0_6"/>
<proteinExistence type="predicted"/>
<protein>
    <submittedName>
        <fullName evidence="1">Uncharacterized protein</fullName>
    </submittedName>
</protein>